<evidence type="ECO:0000313" key="2">
    <source>
        <dbReference type="Proteomes" id="UP000796761"/>
    </source>
</evidence>
<organism evidence="1 2">
    <name type="scientific">Zosterops borbonicus</name>
    <dbReference type="NCBI Taxonomy" id="364589"/>
    <lineage>
        <taxon>Eukaryota</taxon>
        <taxon>Metazoa</taxon>
        <taxon>Chordata</taxon>
        <taxon>Craniata</taxon>
        <taxon>Vertebrata</taxon>
        <taxon>Euteleostomi</taxon>
        <taxon>Archelosauria</taxon>
        <taxon>Archosauria</taxon>
        <taxon>Dinosauria</taxon>
        <taxon>Saurischia</taxon>
        <taxon>Theropoda</taxon>
        <taxon>Coelurosauria</taxon>
        <taxon>Aves</taxon>
        <taxon>Neognathae</taxon>
        <taxon>Neoaves</taxon>
        <taxon>Telluraves</taxon>
        <taxon>Australaves</taxon>
        <taxon>Passeriformes</taxon>
        <taxon>Sylvioidea</taxon>
        <taxon>Zosteropidae</taxon>
        <taxon>Zosterops</taxon>
    </lineage>
</organism>
<dbReference type="EMBL" id="SWJQ01002547">
    <property type="protein sequence ID" value="TRZ06404.1"/>
    <property type="molecule type" value="Genomic_DNA"/>
</dbReference>
<accession>A0A8K1D5V0</accession>
<dbReference type="AlphaFoldDB" id="A0A8K1D5V0"/>
<evidence type="ECO:0000313" key="1">
    <source>
        <dbReference type="EMBL" id="TRZ06404.1"/>
    </source>
</evidence>
<comment type="caution">
    <text evidence="1">The sequence shown here is derived from an EMBL/GenBank/DDBJ whole genome shotgun (WGS) entry which is preliminary data.</text>
</comment>
<feature type="non-terminal residue" evidence="1">
    <location>
        <position position="86"/>
    </location>
</feature>
<proteinExistence type="predicted"/>
<reference evidence="1" key="1">
    <citation type="submission" date="2019-04" db="EMBL/GenBank/DDBJ databases">
        <title>Genome assembly of Zosterops borbonicus 15179.</title>
        <authorList>
            <person name="Leroy T."/>
            <person name="Anselmetti Y."/>
            <person name="Tilak M.-K."/>
            <person name="Nabholz B."/>
        </authorList>
    </citation>
    <scope>NUCLEOTIDE SEQUENCE</scope>
    <source>
        <strain evidence="1">HGM_15179</strain>
        <tissue evidence="1">Muscle</tissue>
    </source>
</reference>
<protein>
    <submittedName>
        <fullName evidence="1">Uncharacterized protein</fullName>
    </submittedName>
</protein>
<keyword evidence="2" id="KW-1185">Reference proteome</keyword>
<name>A0A8K1D5V0_9PASS</name>
<dbReference type="Proteomes" id="UP000796761">
    <property type="component" value="Unassembled WGS sequence"/>
</dbReference>
<sequence length="86" mass="9700">PQAPSGLSCRPQPFCSSACLPQAGQNEESEALQVLGVWEELQPEPRPDPAPDDPHWGMGLRVWGMWERLYLPFQPYDPPTHPHRGE</sequence>
<feature type="non-terminal residue" evidence="1">
    <location>
        <position position="1"/>
    </location>
</feature>
<gene>
    <name evidence="1" type="ORF">HGM15179_020703</name>
</gene>